<dbReference type="InterPro" id="IPR014790">
    <property type="entry name" value="MutL_C"/>
</dbReference>
<dbReference type="InterPro" id="IPR020568">
    <property type="entry name" value="Ribosomal_Su5_D2-typ_SF"/>
</dbReference>
<feature type="compositionally biased region" description="Acidic residues" evidence="5">
    <location>
        <begin position="1531"/>
        <end position="1540"/>
    </location>
</feature>
<evidence type="ECO:0000256" key="1">
    <source>
        <dbReference type="ARBA" id="ARBA00004123"/>
    </source>
</evidence>
<sequence length="1566" mass="174776">MIKSLPKDVQAQLRSGVTIFSLQQCVEELILNSIDAGATCVAVKIDIDACKLQVIDNGSGMCQEDMERVGLRYNTSKCSSLEDLENLRFYGFRGEAISSIVSLAEMVEITSRTKLSVKTHVKTFNETNALKVVEAQSVRPSAGTTVAVYNLFHNMPVRRKRMDGVLETERIRQRVEAISLMHPSVSFTVKKENSDHMMVQLSKTSSTYYRFVQIHGLSRAQKLGEVNYVHEQFEMTGHIGREGHYNNSLQFLFVNGRLLLKTRVHKTLNCLLKRVSRQNNSPIANPLTSSPKQRGGCDLHGVYVLNIKCHYSEYDICLEPAKSLIEFKDWDNVLICIEEGVKAFLTKENLVTEFSMSGNDGQSSSPVRNAKTSVAAQNLSGEETREACDALSEMKNNASDAEVQMLEKVSTNTETFSSEESDGEKALKGYLPSQTTFSDPTEMNNNCKEDENEVCPNTSHYDSPVNNDNNLTGSKNQKISIVDGKDAQDSLKKFCFPNKICPQKRKLPLNDTEEGKRGFYATNSKTFKAAPCHKLALSFETGSLDKFKRLFGKDAEKKQPSTEKTSVLNPLSSRKSNDFLQSFVGSTLCLEDLDKDLLRNISGARSPYSSECSAESSSWNKADKLSLAAKCSYLKRDKTPFNKASRDPDFLTMENSSFPVVQDTHFDEKSCDLQESLLDDVLFGSTPVVDSVVCDSSEDFPIFTLNEQDTTIPDTSSILEDSHLCNKNETSFVGSVNCVDEASVTSQHDPQCGNTGNEGQATNESVEIVPMSSSWLAHYDSCLGKLVYINQVTGLSKYNSPPVEETQVPCTTDVTNMAVSVISRTGFEYRCYPFHTDIVAVDVTSGQAEGLAVKIHNILYPYRFTKNMIHTMRVINQVDKKFLACLINTTEPKASESSTNEDSYEDDPDTPGKKRLCSSSVSPPLEINVTEEEKRLLRSCQAFLRGLALDVSFPKSESLNVLLERLPTCFIEKESTELRRGRRSVIKTIAEDYLREHIELLRSTGRVRGTLPLTVHNVLASQACHGAIKFNDILSKEECCSLVNSLSSCQLPFQCAHGRPSIVPLADLNHLEDPQEGAKMDDVPPQLIVVHCDDRRKGRQELMNRIRIHVLPSSRGRVTQAARAQEPQTCSYTQRPCSQPRLEGLEFCIKHVLEDKNAPYRQCSYVSNKNGKRCPNAAPKPEKKEGVSFCAEHARRNALVQQAQMRKASASGPSPEVLLSQLSGYSRPETGVHSQEGRSEASRILDEESWSEEEQDPVVLDQTWRGDPDSEDESLDSDHEDPLKHAGVYTAEEVALITREKLIRLQSLYIDQFKRLQHLLKEKKRRYLHSRKIEHETIGSSLLTGPEGLSTKERENLKKLKALRRYRRRYGNAFRPEMHFLCGRDSLLKSMSANDTTFSQVLFKMCPGLKDVPCDRPVHMGQSEEPRCPLHLSLPPPMYQSEQESIAPEQLASAPTDMYLSAAELQPTENLPLEFSDCPPSPLLFDTALALEDQTIREIAEAPMDILTGAEQGDLDGSTQDADLSERDEVSVDDQVESEILEAVGQAVPMQNSSKDSDTKTTDALS</sequence>
<dbReference type="Pfam" id="PF13589">
    <property type="entry name" value="HATPase_c_3"/>
    <property type="match status" value="1"/>
</dbReference>
<evidence type="ECO:0000256" key="2">
    <source>
        <dbReference type="ARBA" id="ARBA00006082"/>
    </source>
</evidence>
<dbReference type="SUPFAM" id="SSF55874">
    <property type="entry name" value="ATPase domain of HSP90 chaperone/DNA topoisomerase II/histidine kinase"/>
    <property type="match status" value="1"/>
</dbReference>
<feature type="region of interest" description="Disordered" evidence="5">
    <location>
        <begin position="893"/>
        <end position="919"/>
    </location>
</feature>
<evidence type="ECO:0000313" key="9">
    <source>
        <dbReference type="Proteomes" id="UP000830375"/>
    </source>
</evidence>
<dbReference type="SUPFAM" id="SSF54211">
    <property type="entry name" value="Ribosomal protein S5 domain 2-like"/>
    <property type="match status" value="1"/>
</dbReference>
<evidence type="ECO:0000313" key="8">
    <source>
        <dbReference type="EMBL" id="KAI2649736.1"/>
    </source>
</evidence>
<gene>
    <name evidence="8" type="ORF">H4Q32_015744</name>
</gene>
<dbReference type="Pfam" id="PF13891">
    <property type="entry name" value="zf-C3HC3H_KANSL2"/>
    <property type="match status" value="1"/>
</dbReference>
<evidence type="ECO:0000259" key="7">
    <source>
        <dbReference type="SMART" id="SM01340"/>
    </source>
</evidence>
<evidence type="ECO:0000259" key="6">
    <source>
        <dbReference type="SMART" id="SM00853"/>
    </source>
</evidence>
<dbReference type="InterPro" id="IPR037198">
    <property type="entry name" value="MutL_C_sf"/>
</dbReference>
<comment type="subcellular location">
    <subcellularLocation>
        <location evidence="1">Nucleus</location>
    </subcellularLocation>
</comment>
<dbReference type="InterPro" id="IPR025927">
    <property type="entry name" value="Znf_KANL2-like"/>
</dbReference>
<dbReference type="PANTHER" id="PTHR10073">
    <property type="entry name" value="DNA MISMATCH REPAIR PROTEIN MLH, PMS, MUTL"/>
    <property type="match status" value="1"/>
</dbReference>
<feature type="region of interest" description="Disordered" evidence="5">
    <location>
        <begin position="430"/>
        <end position="475"/>
    </location>
</feature>
<dbReference type="CDD" id="cd03486">
    <property type="entry name" value="MutL_Trans_MLH3"/>
    <property type="match status" value="1"/>
</dbReference>
<dbReference type="EMBL" id="JACTAM010000023">
    <property type="protein sequence ID" value="KAI2649736.1"/>
    <property type="molecule type" value="Genomic_DNA"/>
</dbReference>
<feature type="domain" description="MutL C-terminal dimerisation" evidence="6">
    <location>
        <begin position="874"/>
        <end position="1034"/>
    </location>
</feature>
<protein>
    <submittedName>
        <fullName evidence="8">KAT8 regulatory NSL complex subunit 2</fullName>
    </submittedName>
</protein>
<feature type="compositionally biased region" description="Polar residues" evidence="5">
    <location>
        <begin position="455"/>
        <end position="475"/>
    </location>
</feature>
<dbReference type="PANTHER" id="PTHR10073:SF47">
    <property type="entry name" value="DNA MISMATCH REPAIR PROTEIN MLH3"/>
    <property type="match status" value="1"/>
</dbReference>
<feature type="compositionally biased region" description="Polar residues" evidence="5">
    <location>
        <begin position="432"/>
        <end position="446"/>
    </location>
</feature>
<evidence type="ECO:0000256" key="5">
    <source>
        <dbReference type="SAM" id="MobiDB-lite"/>
    </source>
</evidence>
<evidence type="ECO:0000256" key="3">
    <source>
        <dbReference type="ARBA" id="ARBA00022763"/>
    </source>
</evidence>
<dbReference type="Gene3D" id="3.30.230.10">
    <property type="match status" value="1"/>
</dbReference>
<dbReference type="NCBIfam" id="TIGR00585">
    <property type="entry name" value="mutl"/>
    <property type="match status" value="1"/>
</dbReference>
<feature type="region of interest" description="Disordered" evidence="5">
    <location>
        <begin position="1510"/>
        <end position="1566"/>
    </location>
</feature>
<dbReference type="InterPro" id="IPR042120">
    <property type="entry name" value="MutL_C_dimsub"/>
</dbReference>
<dbReference type="Gene3D" id="3.30.565.10">
    <property type="entry name" value="Histidine kinase-like ATPase, C-terminal domain"/>
    <property type="match status" value="1"/>
</dbReference>
<dbReference type="InterPro" id="IPR014721">
    <property type="entry name" value="Ribsml_uS5_D2-typ_fold_subgr"/>
</dbReference>
<proteinExistence type="inferred from homology"/>
<name>A0ABQ8LIS7_LABRO</name>
<keyword evidence="3" id="KW-0227">DNA damage</keyword>
<feature type="region of interest" description="Disordered" evidence="5">
    <location>
        <begin position="1225"/>
        <end position="1284"/>
    </location>
</feature>
<dbReference type="Proteomes" id="UP000830375">
    <property type="component" value="Unassembled WGS sequence"/>
</dbReference>
<dbReference type="SMART" id="SM01340">
    <property type="entry name" value="DNA_mis_repair"/>
    <property type="match status" value="1"/>
</dbReference>
<dbReference type="InterPro" id="IPR036890">
    <property type="entry name" value="HATPase_C_sf"/>
</dbReference>
<dbReference type="CDD" id="cd16926">
    <property type="entry name" value="HATPase_MutL-MLH-PMS-like"/>
    <property type="match status" value="1"/>
</dbReference>
<dbReference type="SMART" id="SM00853">
    <property type="entry name" value="MutL_C"/>
    <property type="match status" value="1"/>
</dbReference>
<keyword evidence="9" id="KW-1185">Reference proteome</keyword>
<reference evidence="8 9" key="1">
    <citation type="submission" date="2022-01" db="EMBL/GenBank/DDBJ databases">
        <title>A high-quality chromosome-level genome assembly of rohu carp, Labeo rohita.</title>
        <authorList>
            <person name="Arick M.A. II"/>
            <person name="Hsu C.-Y."/>
            <person name="Magbanua Z."/>
            <person name="Pechanova O."/>
            <person name="Grover C."/>
            <person name="Miller E."/>
            <person name="Thrash A."/>
            <person name="Ezzel L."/>
            <person name="Alam S."/>
            <person name="Benzie J."/>
            <person name="Hamilton M."/>
            <person name="Karsi A."/>
            <person name="Lawrence M.L."/>
            <person name="Peterson D.G."/>
        </authorList>
    </citation>
    <scope>NUCLEOTIDE SEQUENCE [LARGE SCALE GENOMIC DNA]</scope>
    <source>
        <strain evidence="9">BAU-BD-2019</strain>
        <tissue evidence="8">Blood</tissue>
    </source>
</reference>
<organism evidence="8 9">
    <name type="scientific">Labeo rohita</name>
    <name type="common">Indian major carp</name>
    <name type="synonym">Cyprinus rohita</name>
    <dbReference type="NCBI Taxonomy" id="84645"/>
    <lineage>
        <taxon>Eukaryota</taxon>
        <taxon>Metazoa</taxon>
        <taxon>Chordata</taxon>
        <taxon>Craniata</taxon>
        <taxon>Vertebrata</taxon>
        <taxon>Euteleostomi</taxon>
        <taxon>Actinopterygii</taxon>
        <taxon>Neopterygii</taxon>
        <taxon>Teleostei</taxon>
        <taxon>Ostariophysi</taxon>
        <taxon>Cypriniformes</taxon>
        <taxon>Cyprinidae</taxon>
        <taxon>Labeoninae</taxon>
        <taxon>Labeonini</taxon>
        <taxon>Labeo</taxon>
    </lineage>
</organism>
<feature type="compositionally biased region" description="Basic and acidic residues" evidence="5">
    <location>
        <begin position="1235"/>
        <end position="1246"/>
    </location>
</feature>
<keyword evidence="4" id="KW-0539">Nucleus</keyword>
<feature type="compositionally biased region" description="Basic and acidic residues" evidence="5">
    <location>
        <begin position="1555"/>
        <end position="1566"/>
    </location>
</feature>
<evidence type="ECO:0000256" key="4">
    <source>
        <dbReference type="ARBA" id="ARBA00023242"/>
    </source>
</evidence>
<feature type="domain" description="DNA mismatch repair protein S5" evidence="7">
    <location>
        <begin position="211"/>
        <end position="346"/>
    </location>
</feature>
<comment type="caution">
    <text evidence="8">The sequence shown here is derived from an EMBL/GenBank/DDBJ whole genome shotgun (WGS) entry which is preliminary data.</text>
</comment>
<dbReference type="Gene3D" id="3.30.1540.20">
    <property type="entry name" value="MutL, C-terminal domain, dimerisation subdomain"/>
    <property type="match status" value="1"/>
</dbReference>
<accession>A0ABQ8LIS7</accession>
<dbReference type="InterPro" id="IPR013507">
    <property type="entry name" value="DNA_mismatch_S5_2-like"/>
</dbReference>
<dbReference type="SUPFAM" id="SSF118116">
    <property type="entry name" value="DNA mismatch repair protein MutL"/>
    <property type="match status" value="1"/>
</dbReference>
<dbReference type="InterPro" id="IPR002099">
    <property type="entry name" value="MutL/Mlh/PMS"/>
</dbReference>
<feature type="compositionally biased region" description="Acidic residues" evidence="5">
    <location>
        <begin position="1247"/>
        <end position="1256"/>
    </location>
</feature>
<dbReference type="InterPro" id="IPR038973">
    <property type="entry name" value="MutL/Mlh/Pms-like"/>
</dbReference>
<comment type="similarity">
    <text evidence="2">Belongs to the DNA mismatch repair MutL/HexB family.</text>
</comment>